<dbReference type="RefSeq" id="YP_009126025.1">
    <property type="nucleotide sequence ID" value="NC_026605.1"/>
</dbReference>
<dbReference type="KEGG" id="vg:23680830"/>
<accession>A0A0B5GXZ5</accession>
<evidence type="ECO:0000313" key="2">
    <source>
        <dbReference type="Proteomes" id="UP000031808"/>
    </source>
</evidence>
<dbReference type="EMBL" id="KP027200">
    <property type="protein sequence ID" value="AJF40426.1"/>
    <property type="molecule type" value="Genomic_DNA"/>
</dbReference>
<keyword evidence="2" id="KW-1185">Reference proteome</keyword>
<dbReference type="OrthoDB" id="20722at10239"/>
<reference evidence="1 2" key="1">
    <citation type="submission" date="2014-10" db="EMBL/GenBank/DDBJ databases">
        <authorList>
            <person name="Mbambo L.M."/>
            <person name="Adam N."/>
            <person name="Bengani L."/>
            <person name="Honono X."/>
            <person name="Molechan C."/>
            <person name="Ncobeni N."/>
            <person name="Tshabalala N."/>
            <person name="Nkondlo N."/>
            <person name="Larsen M.H."/>
            <person name="Rubin E.J."/>
            <person name="Russell D.A."/>
            <person name="Guerrero C.A."/>
            <person name="Bowman C.A."/>
            <person name="Jacobs-Sera D."/>
            <person name="Hendrix R.W."/>
            <person name="Hatfull G.F."/>
        </authorList>
    </citation>
    <scope>NUCLEOTIDE SEQUENCE [LARGE SCALE GENOMIC DNA]</scope>
</reference>
<dbReference type="Proteomes" id="UP000031808">
    <property type="component" value="Segment"/>
</dbReference>
<proteinExistence type="predicted"/>
<name>A0A0B5GXZ5_9CAUD</name>
<gene>
    <name evidence="1" type="primary">70</name>
    <name evidence="1" type="ORF">MALITHI_70</name>
</gene>
<dbReference type="GeneID" id="23680830"/>
<sequence length="70" mass="7222">MSTTTYAPDLHVAHNGVVHAVEPGTLSTRCPATLPAAAQITDAAIDCPTCIRNGWHWAGKPLVGGPGFLS</sequence>
<organism evidence="1 2">
    <name type="scientific">Mycobacterium phage Malithi</name>
    <dbReference type="NCBI Taxonomy" id="1567472"/>
    <lineage>
        <taxon>Viruses</taxon>
        <taxon>Duplodnaviria</taxon>
        <taxon>Heunggongvirae</taxon>
        <taxon>Uroviricota</taxon>
        <taxon>Caudoviricetes</taxon>
        <taxon>Pclasvirinae</taxon>
        <taxon>Fishburnevirus</taxon>
        <taxon>Fishburnevirus malithi</taxon>
    </lineage>
</organism>
<protein>
    <submittedName>
        <fullName evidence="1">Uncharacterized protein</fullName>
    </submittedName>
</protein>
<evidence type="ECO:0000313" key="1">
    <source>
        <dbReference type="EMBL" id="AJF40426.1"/>
    </source>
</evidence>